<reference evidence="2" key="1">
    <citation type="submission" date="2020-11" db="EMBL/GenBank/DDBJ databases">
        <authorList>
            <consortium name="DOE Joint Genome Institute"/>
            <person name="Ahrendt S."/>
            <person name="Riley R."/>
            <person name="Andreopoulos W."/>
            <person name="Labutti K."/>
            <person name="Pangilinan J."/>
            <person name="Ruiz-Duenas F.J."/>
            <person name="Barrasa J.M."/>
            <person name="Sanchez-Garcia M."/>
            <person name="Camarero S."/>
            <person name="Miyauchi S."/>
            <person name="Serrano A."/>
            <person name="Linde D."/>
            <person name="Babiker R."/>
            <person name="Drula E."/>
            <person name="Ayuso-Fernandez I."/>
            <person name="Pacheco R."/>
            <person name="Padilla G."/>
            <person name="Ferreira P."/>
            <person name="Barriuso J."/>
            <person name="Kellner H."/>
            <person name="Castanera R."/>
            <person name="Alfaro M."/>
            <person name="Ramirez L."/>
            <person name="Pisabarro A.G."/>
            <person name="Kuo A."/>
            <person name="Tritt A."/>
            <person name="Lipzen A."/>
            <person name="He G."/>
            <person name="Yan M."/>
            <person name="Ng V."/>
            <person name="Cullen D."/>
            <person name="Martin F."/>
            <person name="Rosso M.-N."/>
            <person name="Henrissat B."/>
            <person name="Hibbett D."/>
            <person name="Martinez A.T."/>
            <person name="Grigoriev I.V."/>
        </authorList>
    </citation>
    <scope>NUCLEOTIDE SEQUENCE</scope>
    <source>
        <strain evidence="2">MF-IS2</strain>
    </source>
</reference>
<accession>A0A9P5X5C6</accession>
<dbReference type="SUPFAM" id="SSF52833">
    <property type="entry name" value="Thioredoxin-like"/>
    <property type="match status" value="1"/>
</dbReference>
<dbReference type="Pfam" id="PF22041">
    <property type="entry name" value="GST_C_7"/>
    <property type="match status" value="1"/>
</dbReference>
<sequence>MITLYDVASKYPRGQTWSPNVWRVRYILDFKGIPYTIVPVEYYDIESTLKGAGIGTTGRRNDGSDLYTVPAIVDPKTGAKVSDSIKIALYLEESYPDTPSLFPHNTSALHQAFFSNFYSSIAPIWVTIVPRIPLVLSERASVWFIDLRSKTLGKPLNQTDPVGEPRKELFRKTREVFATFDGFYEKNGGGQFIMGNTPGFADLMIAAAIQGLKVWGEDSSEWRDFCTWDRGRWTQLLEAVVRCTGDQNE</sequence>
<evidence type="ECO:0000259" key="1">
    <source>
        <dbReference type="PROSITE" id="PS50404"/>
    </source>
</evidence>
<dbReference type="Pfam" id="PF13409">
    <property type="entry name" value="GST_N_2"/>
    <property type="match status" value="1"/>
</dbReference>
<evidence type="ECO:0000313" key="2">
    <source>
        <dbReference type="EMBL" id="KAF9443131.1"/>
    </source>
</evidence>
<dbReference type="PANTHER" id="PTHR42673">
    <property type="entry name" value="MALEYLACETOACETATE ISOMERASE"/>
    <property type="match status" value="1"/>
</dbReference>
<gene>
    <name evidence="2" type="ORF">P691DRAFT_779055</name>
</gene>
<keyword evidence="3" id="KW-1185">Reference proteome</keyword>
<dbReference type="InterPro" id="IPR054416">
    <property type="entry name" value="GST_UstS-like_C"/>
</dbReference>
<dbReference type="GO" id="GO:0004364">
    <property type="term" value="F:glutathione transferase activity"/>
    <property type="evidence" value="ECO:0007669"/>
    <property type="project" value="TreeGrafter"/>
</dbReference>
<dbReference type="Proteomes" id="UP000807342">
    <property type="component" value="Unassembled WGS sequence"/>
</dbReference>
<dbReference type="Gene3D" id="1.20.1050.10">
    <property type="match status" value="1"/>
</dbReference>
<dbReference type="InterPro" id="IPR004045">
    <property type="entry name" value="Glutathione_S-Trfase_N"/>
</dbReference>
<dbReference type="SUPFAM" id="SSF47616">
    <property type="entry name" value="GST C-terminal domain-like"/>
    <property type="match status" value="1"/>
</dbReference>
<dbReference type="InterPro" id="IPR036282">
    <property type="entry name" value="Glutathione-S-Trfase_C_sf"/>
</dbReference>
<protein>
    <recommendedName>
        <fullName evidence="1">GST N-terminal domain-containing protein</fullName>
    </recommendedName>
</protein>
<dbReference type="PROSITE" id="PS50404">
    <property type="entry name" value="GST_NTER"/>
    <property type="match status" value="1"/>
</dbReference>
<dbReference type="Gene3D" id="3.40.30.10">
    <property type="entry name" value="Glutaredoxin"/>
    <property type="match status" value="1"/>
</dbReference>
<proteinExistence type="predicted"/>
<organism evidence="2 3">
    <name type="scientific">Macrolepiota fuliginosa MF-IS2</name>
    <dbReference type="NCBI Taxonomy" id="1400762"/>
    <lineage>
        <taxon>Eukaryota</taxon>
        <taxon>Fungi</taxon>
        <taxon>Dikarya</taxon>
        <taxon>Basidiomycota</taxon>
        <taxon>Agaricomycotina</taxon>
        <taxon>Agaricomycetes</taxon>
        <taxon>Agaricomycetidae</taxon>
        <taxon>Agaricales</taxon>
        <taxon>Agaricineae</taxon>
        <taxon>Agaricaceae</taxon>
        <taxon>Macrolepiota</taxon>
    </lineage>
</organism>
<dbReference type="OrthoDB" id="4951845at2759"/>
<dbReference type="PANTHER" id="PTHR42673:SF4">
    <property type="entry name" value="MALEYLACETOACETATE ISOMERASE"/>
    <property type="match status" value="1"/>
</dbReference>
<dbReference type="InterPro" id="IPR036249">
    <property type="entry name" value="Thioredoxin-like_sf"/>
</dbReference>
<dbReference type="AlphaFoldDB" id="A0A9P5X5C6"/>
<dbReference type="GO" id="GO:0016034">
    <property type="term" value="F:maleylacetoacetate isomerase activity"/>
    <property type="evidence" value="ECO:0007669"/>
    <property type="project" value="TreeGrafter"/>
</dbReference>
<comment type="caution">
    <text evidence="2">The sequence shown here is derived from an EMBL/GenBank/DDBJ whole genome shotgun (WGS) entry which is preliminary data.</text>
</comment>
<dbReference type="EMBL" id="MU151516">
    <property type="protein sequence ID" value="KAF9443131.1"/>
    <property type="molecule type" value="Genomic_DNA"/>
</dbReference>
<dbReference type="GO" id="GO:0006559">
    <property type="term" value="P:L-phenylalanine catabolic process"/>
    <property type="evidence" value="ECO:0007669"/>
    <property type="project" value="TreeGrafter"/>
</dbReference>
<dbReference type="GO" id="GO:0006749">
    <property type="term" value="P:glutathione metabolic process"/>
    <property type="evidence" value="ECO:0007669"/>
    <property type="project" value="TreeGrafter"/>
</dbReference>
<name>A0A9P5X5C6_9AGAR</name>
<feature type="domain" description="GST N-terminal" evidence="1">
    <location>
        <begin position="8"/>
        <end position="99"/>
    </location>
</feature>
<evidence type="ECO:0000313" key="3">
    <source>
        <dbReference type="Proteomes" id="UP000807342"/>
    </source>
</evidence>